<evidence type="ECO:0000256" key="7">
    <source>
        <dbReference type="ARBA" id="ARBA00023065"/>
    </source>
</evidence>
<keyword evidence="8 12" id="KW-0472">Membrane</keyword>
<dbReference type="AlphaFoldDB" id="T1EZI8"/>
<dbReference type="PRINTS" id="PR01078">
    <property type="entry name" value="AMINACHANNEL"/>
</dbReference>
<keyword evidence="3 11" id="KW-0894">Sodium channel</keyword>
<dbReference type="GeneID" id="20201988"/>
<dbReference type="OMA" id="CACESPC"/>
<evidence type="ECO:0000256" key="8">
    <source>
        <dbReference type="ARBA" id="ARBA00023136"/>
    </source>
</evidence>
<evidence type="ECO:0000256" key="12">
    <source>
        <dbReference type="SAM" id="Phobius"/>
    </source>
</evidence>
<dbReference type="HOGENOM" id="CLU_020415_2_0_1"/>
<dbReference type="Pfam" id="PF00858">
    <property type="entry name" value="ASC"/>
    <property type="match status" value="2"/>
</dbReference>
<feature type="transmembrane region" description="Helical" evidence="12">
    <location>
        <begin position="26"/>
        <end position="48"/>
    </location>
</feature>
<comment type="similarity">
    <text evidence="11">Belongs to the amiloride-sensitive sodium channel (TC 1.A.6) family.</text>
</comment>
<dbReference type="EnsemblMetazoa" id="HelroT167586">
    <property type="protein sequence ID" value="HelroP167586"/>
    <property type="gene ID" value="HelroG167586"/>
</dbReference>
<evidence type="ECO:0000256" key="3">
    <source>
        <dbReference type="ARBA" id="ARBA00022461"/>
    </source>
</evidence>
<keyword evidence="10 11" id="KW-0407">Ion channel</keyword>
<dbReference type="CTD" id="20201988"/>
<reference evidence="14" key="3">
    <citation type="submission" date="2015-06" db="UniProtKB">
        <authorList>
            <consortium name="EnsemblMetazoa"/>
        </authorList>
    </citation>
    <scope>IDENTIFICATION</scope>
</reference>
<dbReference type="eggNOG" id="KOG4294">
    <property type="taxonomic scope" value="Eukaryota"/>
</dbReference>
<dbReference type="GO" id="GO:0035725">
    <property type="term" value="P:sodium ion transmembrane transport"/>
    <property type="evidence" value="ECO:0000318"/>
    <property type="project" value="GO_Central"/>
</dbReference>
<evidence type="ECO:0000256" key="6">
    <source>
        <dbReference type="ARBA" id="ARBA00023053"/>
    </source>
</evidence>
<reference evidence="15" key="1">
    <citation type="submission" date="2012-12" db="EMBL/GenBank/DDBJ databases">
        <authorList>
            <person name="Hellsten U."/>
            <person name="Grimwood J."/>
            <person name="Chapman J.A."/>
            <person name="Shapiro H."/>
            <person name="Aerts A."/>
            <person name="Otillar R.P."/>
            <person name="Terry A.Y."/>
            <person name="Boore J.L."/>
            <person name="Simakov O."/>
            <person name="Marletaz F."/>
            <person name="Cho S.-J."/>
            <person name="Edsinger-Gonzales E."/>
            <person name="Havlak P."/>
            <person name="Kuo D.-H."/>
            <person name="Larsson T."/>
            <person name="Lv J."/>
            <person name="Arendt D."/>
            <person name="Savage R."/>
            <person name="Osoegawa K."/>
            <person name="de Jong P."/>
            <person name="Lindberg D.R."/>
            <person name="Seaver E.C."/>
            <person name="Weisblat D.A."/>
            <person name="Putnam N.H."/>
            <person name="Grigoriev I.V."/>
            <person name="Rokhsar D.S."/>
        </authorList>
    </citation>
    <scope>NUCLEOTIDE SEQUENCE</scope>
</reference>
<evidence type="ECO:0000256" key="9">
    <source>
        <dbReference type="ARBA" id="ARBA00023201"/>
    </source>
</evidence>
<dbReference type="KEGG" id="hro:HELRODRAFT_167586"/>
<evidence type="ECO:0000256" key="5">
    <source>
        <dbReference type="ARBA" id="ARBA00022989"/>
    </source>
</evidence>
<organism evidence="14 15">
    <name type="scientific">Helobdella robusta</name>
    <name type="common">Californian leech</name>
    <dbReference type="NCBI Taxonomy" id="6412"/>
    <lineage>
        <taxon>Eukaryota</taxon>
        <taxon>Metazoa</taxon>
        <taxon>Spiralia</taxon>
        <taxon>Lophotrochozoa</taxon>
        <taxon>Annelida</taxon>
        <taxon>Clitellata</taxon>
        <taxon>Hirudinea</taxon>
        <taxon>Rhynchobdellida</taxon>
        <taxon>Glossiphoniidae</taxon>
        <taxon>Helobdella</taxon>
    </lineage>
</organism>
<dbReference type="RefSeq" id="XP_009011332.1">
    <property type="nucleotide sequence ID" value="XM_009013084.1"/>
</dbReference>
<keyword evidence="4 11" id="KW-0812">Transmembrane</keyword>
<keyword evidence="9 11" id="KW-0739">Sodium transport</keyword>
<dbReference type="InParanoid" id="T1EZI8"/>
<dbReference type="PANTHER" id="PTHR11690">
    <property type="entry name" value="AMILORIDE-SENSITIVE SODIUM CHANNEL-RELATED"/>
    <property type="match status" value="1"/>
</dbReference>
<dbReference type="Proteomes" id="UP000015101">
    <property type="component" value="Unassembled WGS sequence"/>
</dbReference>
<accession>T1EZI8</accession>
<dbReference type="GO" id="GO:0005886">
    <property type="term" value="C:plasma membrane"/>
    <property type="evidence" value="ECO:0000318"/>
    <property type="project" value="GO_Central"/>
</dbReference>
<keyword evidence="6" id="KW-0915">Sodium</keyword>
<name>T1EZI8_HELRO</name>
<keyword evidence="7 11" id="KW-0406">Ion transport</keyword>
<evidence type="ECO:0000256" key="2">
    <source>
        <dbReference type="ARBA" id="ARBA00022448"/>
    </source>
</evidence>
<evidence type="ECO:0000256" key="11">
    <source>
        <dbReference type="RuleBase" id="RU000679"/>
    </source>
</evidence>
<dbReference type="GO" id="GO:0015280">
    <property type="term" value="F:ligand-gated sodium channel activity"/>
    <property type="evidence" value="ECO:0000318"/>
    <property type="project" value="GO_Central"/>
</dbReference>
<evidence type="ECO:0000256" key="4">
    <source>
        <dbReference type="ARBA" id="ARBA00022692"/>
    </source>
</evidence>
<proteinExistence type="inferred from homology"/>
<evidence type="ECO:0000313" key="14">
    <source>
        <dbReference type="EnsemblMetazoa" id="HelroP167586"/>
    </source>
</evidence>
<comment type="subcellular location">
    <subcellularLocation>
        <location evidence="1">Membrane</location>
        <topology evidence="1">Multi-pass membrane protein</topology>
    </subcellularLocation>
</comment>
<reference evidence="13 15" key="2">
    <citation type="journal article" date="2013" name="Nature">
        <title>Insights into bilaterian evolution from three spiralian genomes.</title>
        <authorList>
            <person name="Simakov O."/>
            <person name="Marletaz F."/>
            <person name="Cho S.J."/>
            <person name="Edsinger-Gonzales E."/>
            <person name="Havlak P."/>
            <person name="Hellsten U."/>
            <person name="Kuo D.H."/>
            <person name="Larsson T."/>
            <person name="Lv J."/>
            <person name="Arendt D."/>
            <person name="Savage R."/>
            <person name="Osoegawa K."/>
            <person name="de Jong P."/>
            <person name="Grimwood J."/>
            <person name="Chapman J.A."/>
            <person name="Shapiro H."/>
            <person name="Aerts A."/>
            <person name="Otillar R.P."/>
            <person name="Terry A.Y."/>
            <person name="Boore J.L."/>
            <person name="Grigoriev I.V."/>
            <person name="Lindberg D.R."/>
            <person name="Seaver E.C."/>
            <person name="Weisblat D.A."/>
            <person name="Putnam N.H."/>
            <person name="Rokhsar D.S."/>
        </authorList>
    </citation>
    <scope>NUCLEOTIDE SEQUENCE</scope>
</reference>
<sequence>METELSNFAEKTSIRGIPKFFRASDIFLKLLWLFTVLASTTFTIFLLYESIGKFISMPVTTSFGEKVDQKITFPDITLCNLDPFAEGKPKELTFKEFFNLIDSGKNMVIEEISSINKLRKDNSFKTFDADGIINEFQSSSGYMLNLRKDRPKSEDCPHFIVECSFFDYDWFKMDNPCSSENFTRRWNANYYTCYTLKTSTLQIDNSTVVRGLTLLLNIGPPNYNQLPYKSSLTNSQARRVVVSVHLPGTAPDLKRGFTLAPELYNSNVCTEYCQQQLMQTNCGCMTHLFSLPDENIDEIEMCGNLSVSQTETEETSLERSIKQFICSAVNISQENVEYCKKECLLPCNELTFETLLSTATWPQPSIQMDLFNKFFNVCMDSHAKVRARYINYFSYNLQNQELFAEYDSSNRFNGFSFSNLTQIQESLLQIKFVINQNYLYYQSESFTYNWQLMTGSI</sequence>
<evidence type="ECO:0000256" key="1">
    <source>
        <dbReference type="ARBA" id="ARBA00004141"/>
    </source>
</evidence>
<dbReference type="PANTHER" id="PTHR11690:SF248">
    <property type="entry name" value="PICKPOCKET 17, ISOFORM A"/>
    <property type="match status" value="1"/>
</dbReference>
<dbReference type="InterPro" id="IPR001873">
    <property type="entry name" value="ENaC"/>
</dbReference>
<dbReference type="OrthoDB" id="6021021at2759"/>
<protein>
    <submittedName>
        <fullName evidence="13 14">Uncharacterized protein</fullName>
    </submittedName>
</protein>
<keyword evidence="2 11" id="KW-0813">Transport</keyword>
<dbReference type="EMBL" id="KB095858">
    <property type="protein sequence ID" value="ESO11063.1"/>
    <property type="molecule type" value="Genomic_DNA"/>
</dbReference>
<evidence type="ECO:0000313" key="15">
    <source>
        <dbReference type="Proteomes" id="UP000015101"/>
    </source>
</evidence>
<keyword evidence="15" id="KW-1185">Reference proteome</keyword>
<keyword evidence="5 12" id="KW-1133">Transmembrane helix</keyword>
<gene>
    <name evidence="14" type="primary">20201988</name>
    <name evidence="13" type="ORF">HELRODRAFT_167586</name>
</gene>
<evidence type="ECO:0000256" key="10">
    <source>
        <dbReference type="ARBA" id="ARBA00023303"/>
    </source>
</evidence>
<evidence type="ECO:0000313" key="13">
    <source>
        <dbReference type="EMBL" id="ESO11063.1"/>
    </source>
</evidence>
<dbReference type="EMBL" id="AMQM01002808">
    <property type="status" value="NOT_ANNOTATED_CDS"/>
    <property type="molecule type" value="Genomic_DNA"/>
</dbReference>